<reference evidence="6 7" key="1">
    <citation type="submission" date="2015-09" db="EMBL/GenBank/DDBJ databases">
        <title>Complete genome sequence of Defluviimonas alba cai42t isolated from an oilfield in Xinjiang.</title>
        <authorList>
            <person name="Geng S."/>
            <person name="Pan X."/>
            <person name="Wu X."/>
        </authorList>
    </citation>
    <scope>NUCLEOTIDE SEQUENCE [LARGE SCALE GENOMIC DNA]</scope>
    <source>
        <strain evidence="7">cai42</strain>
    </source>
</reference>
<comment type="similarity">
    <text evidence="1">Belongs to the LysR transcriptional regulatory family.</text>
</comment>
<dbReference type="GO" id="GO:0006351">
    <property type="term" value="P:DNA-templated transcription"/>
    <property type="evidence" value="ECO:0007669"/>
    <property type="project" value="TreeGrafter"/>
</dbReference>
<dbReference type="PANTHER" id="PTHR30537:SF74">
    <property type="entry name" value="HTH-TYPE TRANSCRIPTIONAL REGULATOR TRPI"/>
    <property type="match status" value="1"/>
</dbReference>
<evidence type="ECO:0000256" key="2">
    <source>
        <dbReference type="ARBA" id="ARBA00023015"/>
    </source>
</evidence>
<evidence type="ECO:0000256" key="4">
    <source>
        <dbReference type="ARBA" id="ARBA00023163"/>
    </source>
</evidence>
<evidence type="ECO:0000313" key="6">
    <source>
        <dbReference type="EMBL" id="AMY69452.1"/>
    </source>
</evidence>
<gene>
    <name evidence="6" type="ORF">AKL17_2206</name>
</gene>
<evidence type="ECO:0000313" key="7">
    <source>
        <dbReference type="Proteomes" id="UP000076128"/>
    </source>
</evidence>
<proteinExistence type="inferred from homology"/>
<evidence type="ECO:0000259" key="5">
    <source>
        <dbReference type="PROSITE" id="PS50931"/>
    </source>
</evidence>
<dbReference type="Gene3D" id="3.40.190.10">
    <property type="entry name" value="Periplasmic binding protein-like II"/>
    <property type="match status" value="2"/>
</dbReference>
<keyword evidence="2" id="KW-0805">Transcription regulation</keyword>
<dbReference type="CDD" id="cd08432">
    <property type="entry name" value="PBP2_GcdR_TrpI_HvrB_AmpR_like"/>
    <property type="match status" value="1"/>
</dbReference>
<dbReference type="InterPro" id="IPR058163">
    <property type="entry name" value="LysR-type_TF_proteobact-type"/>
</dbReference>
<dbReference type="SUPFAM" id="SSF46785">
    <property type="entry name" value="Winged helix' DNA-binding domain"/>
    <property type="match status" value="1"/>
</dbReference>
<organism evidence="6 7">
    <name type="scientific">Frigidibacter mobilis</name>
    <dbReference type="NCBI Taxonomy" id="1335048"/>
    <lineage>
        <taxon>Bacteria</taxon>
        <taxon>Pseudomonadati</taxon>
        <taxon>Pseudomonadota</taxon>
        <taxon>Alphaproteobacteria</taxon>
        <taxon>Rhodobacterales</taxon>
        <taxon>Paracoccaceae</taxon>
        <taxon>Frigidibacter</taxon>
    </lineage>
</organism>
<dbReference type="InterPro" id="IPR036390">
    <property type="entry name" value="WH_DNA-bd_sf"/>
</dbReference>
<dbReference type="SUPFAM" id="SSF53850">
    <property type="entry name" value="Periplasmic binding protein-like II"/>
    <property type="match status" value="1"/>
</dbReference>
<accession>A0A159Z301</accession>
<dbReference type="GO" id="GO:0003700">
    <property type="term" value="F:DNA-binding transcription factor activity"/>
    <property type="evidence" value="ECO:0007669"/>
    <property type="project" value="InterPro"/>
</dbReference>
<dbReference type="OrthoDB" id="9813056at2"/>
<dbReference type="FunFam" id="1.10.10.10:FF:000038">
    <property type="entry name" value="Glycine cleavage system transcriptional activator"/>
    <property type="match status" value="1"/>
</dbReference>
<dbReference type="Gene3D" id="1.10.10.10">
    <property type="entry name" value="Winged helix-like DNA-binding domain superfamily/Winged helix DNA-binding domain"/>
    <property type="match status" value="1"/>
</dbReference>
<keyword evidence="3" id="KW-0238">DNA-binding</keyword>
<dbReference type="AlphaFoldDB" id="A0A159Z301"/>
<dbReference type="PROSITE" id="PS50931">
    <property type="entry name" value="HTH_LYSR"/>
    <property type="match status" value="1"/>
</dbReference>
<dbReference type="InterPro" id="IPR036388">
    <property type="entry name" value="WH-like_DNA-bd_sf"/>
</dbReference>
<dbReference type="InterPro" id="IPR005119">
    <property type="entry name" value="LysR_subst-bd"/>
</dbReference>
<protein>
    <submittedName>
        <fullName evidence="6">Transcriptional regulator protein</fullName>
    </submittedName>
</protein>
<keyword evidence="4" id="KW-0804">Transcription</keyword>
<dbReference type="GO" id="GO:0043565">
    <property type="term" value="F:sequence-specific DNA binding"/>
    <property type="evidence" value="ECO:0007669"/>
    <property type="project" value="TreeGrafter"/>
</dbReference>
<dbReference type="STRING" id="1335048.AKL17_2206"/>
<dbReference type="RefSeq" id="WP_066813169.1">
    <property type="nucleotide sequence ID" value="NZ_CP012661.1"/>
</dbReference>
<dbReference type="Proteomes" id="UP000076128">
    <property type="component" value="Chromosome"/>
</dbReference>
<dbReference type="NCBIfam" id="NF008352">
    <property type="entry name" value="PRK11139.1"/>
    <property type="match status" value="1"/>
</dbReference>
<feature type="domain" description="HTH lysR-type" evidence="5">
    <location>
        <begin position="6"/>
        <end position="63"/>
    </location>
</feature>
<dbReference type="EMBL" id="CP012661">
    <property type="protein sequence ID" value="AMY69452.1"/>
    <property type="molecule type" value="Genomic_DNA"/>
</dbReference>
<dbReference type="InterPro" id="IPR000847">
    <property type="entry name" value="LysR_HTH_N"/>
</dbReference>
<dbReference type="Pfam" id="PF03466">
    <property type="entry name" value="LysR_substrate"/>
    <property type="match status" value="1"/>
</dbReference>
<evidence type="ECO:0000256" key="1">
    <source>
        <dbReference type="ARBA" id="ARBA00009437"/>
    </source>
</evidence>
<sequence length="294" mass="31804">MASPLPSLNALRAFEAAARHGSMSLAAEELHVSAGAVSQQIRELERDLGGPLFHRRPRQISLTETGAQLFPALRSAFRILREASDQARARPGTAVLTVSCTAGFASQWLLPRLAGFERLHPGIDLRISASNRILDFGQDRIDLAVRHGLGRWPGLRAERLVDDELTPVCSPGYLRRNGPLAGPGDLSRARLLHDEHRHDWALWLIAAGAPDDCAAAGPVFVDGTGAIEAAKAERGIALVRRSMVAQDLADGRLVAPFGQGVRSDLAYYLAYPPDALDKAHVAAFRDWLLAEAAR</sequence>
<dbReference type="PRINTS" id="PR00039">
    <property type="entry name" value="HTHLYSR"/>
</dbReference>
<name>A0A159Z301_9RHOB</name>
<evidence type="ECO:0000256" key="3">
    <source>
        <dbReference type="ARBA" id="ARBA00023125"/>
    </source>
</evidence>
<dbReference type="Pfam" id="PF00126">
    <property type="entry name" value="HTH_1"/>
    <property type="match status" value="1"/>
</dbReference>
<dbReference type="PANTHER" id="PTHR30537">
    <property type="entry name" value="HTH-TYPE TRANSCRIPTIONAL REGULATOR"/>
    <property type="match status" value="1"/>
</dbReference>
<dbReference type="PATRIC" id="fig|1335048.3.peg.2300"/>
<keyword evidence="7" id="KW-1185">Reference proteome</keyword>
<dbReference type="KEGG" id="daa:AKL17_2206"/>